<proteinExistence type="inferred from homology"/>
<dbReference type="Proteomes" id="UP001281447">
    <property type="component" value="Unassembled WGS sequence"/>
</dbReference>
<evidence type="ECO:0000256" key="10">
    <source>
        <dbReference type="HAMAP-Rule" id="MF_00165"/>
    </source>
</evidence>
<sequence length="210" mass="23854">MSGYFITLEGGEGAGKTTVLPLLKEKLSNLGYDVLLTREPGGIEIAEKIRDIVLDKNHPEMDRRTEALLFAAARRQHLVQKVLPALKAGKIVVCDRFIDSSLAYQGYASGLDMEEVFMVNQFAIEDTMPDITIFFDISPQQGLERIAANTHRERNRLDLENLAYHEKVYTAYRMLLQKDSRRIKAIDASQRLEQVANEAMKVITNFLQDH</sequence>
<dbReference type="InterPro" id="IPR018094">
    <property type="entry name" value="Thymidylate_kinase"/>
</dbReference>
<organism evidence="12 13">
    <name type="scientific">Tigheibacillus halophilus</name>
    <dbReference type="NCBI Taxonomy" id="361280"/>
    <lineage>
        <taxon>Bacteria</taxon>
        <taxon>Bacillati</taxon>
        <taxon>Bacillota</taxon>
        <taxon>Bacilli</taxon>
        <taxon>Bacillales</taxon>
        <taxon>Bacillaceae</taxon>
        <taxon>Tigheibacillus</taxon>
    </lineage>
</organism>
<feature type="domain" description="Thymidylate kinase-like" evidence="11">
    <location>
        <begin position="8"/>
        <end position="198"/>
    </location>
</feature>
<evidence type="ECO:0000256" key="1">
    <source>
        <dbReference type="ARBA" id="ARBA00009776"/>
    </source>
</evidence>
<evidence type="ECO:0000259" key="11">
    <source>
        <dbReference type="Pfam" id="PF02223"/>
    </source>
</evidence>
<dbReference type="InterPro" id="IPR039430">
    <property type="entry name" value="Thymidylate_kin-like_dom"/>
</dbReference>
<evidence type="ECO:0000256" key="7">
    <source>
        <dbReference type="ARBA" id="ARBA00022777"/>
    </source>
</evidence>
<dbReference type="NCBIfam" id="TIGR00041">
    <property type="entry name" value="DTMP_kinase"/>
    <property type="match status" value="1"/>
</dbReference>
<dbReference type="EMBL" id="JAWDIP010000003">
    <property type="protein sequence ID" value="MDY0394830.1"/>
    <property type="molecule type" value="Genomic_DNA"/>
</dbReference>
<comment type="similarity">
    <text evidence="1 10">Belongs to the thymidylate kinase family.</text>
</comment>
<keyword evidence="7 10" id="KW-0418">Kinase</keyword>
<evidence type="ECO:0000256" key="6">
    <source>
        <dbReference type="ARBA" id="ARBA00022741"/>
    </source>
</evidence>
<comment type="function">
    <text evidence="10">Phosphorylation of dTMP to form dTDP in both de novo and salvage pathways of dTTP synthesis.</text>
</comment>
<evidence type="ECO:0000256" key="3">
    <source>
        <dbReference type="ARBA" id="ARBA00017144"/>
    </source>
</evidence>
<dbReference type="Gene3D" id="3.40.50.300">
    <property type="entry name" value="P-loop containing nucleotide triphosphate hydrolases"/>
    <property type="match status" value="1"/>
</dbReference>
<evidence type="ECO:0000313" key="12">
    <source>
        <dbReference type="EMBL" id="MDY0394830.1"/>
    </source>
</evidence>
<keyword evidence="8 10" id="KW-0067">ATP-binding</keyword>
<comment type="catalytic activity">
    <reaction evidence="9 10">
        <text>dTMP + ATP = dTDP + ADP</text>
        <dbReference type="Rhea" id="RHEA:13517"/>
        <dbReference type="ChEBI" id="CHEBI:30616"/>
        <dbReference type="ChEBI" id="CHEBI:58369"/>
        <dbReference type="ChEBI" id="CHEBI:63528"/>
        <dbReference type="ChEBI" id="CHEBI:456216"/>
        <dbReference type="EC" id="2.7.4.9"/>
    </reaction>
</comment>
<evidence type="ECO:0000313" key="13">
    <source>
        <dbReference type="Proteomes" id="UP001281447"/>
    </source>
</evidence>
<dbReference type="CDD" id="cd01672">
    <property type="entry name" value="TMPK"/>
    <property type="match status" value="1"/>
</dbReference>
<feature type="binding site" evidence="10">
    <location>
        <begin position="10"/>
        <end position="17"/>
    </location>
    <ligand>
        <name>ATP</name>
        <dbReference type="ChEBI" id="CHEBI:30616"/>
    </ligand>
</feature>
<dbReference type="HAMAP" id="MF_00165">
    <property type="entry name" value="Thymidylate_kinase"/>
    <property type="match status" value="1"/>
</dbReference>
<reference evidence="12 13" key="1">
    <citation type="submission" date="2023-10" db="EMBL/GenBank/DDBJ databases">
        <title>Virgibacillus halophilus 5B73C genome.</title>
        <authorList>
            <person name="Miliotis G."/>
            <person name="Sengupta P."/>
            <person name="Hameed A."/>
            <person name="Chuvochina M."/>
            <person name="Mcdonagh F."/>
            <person name="Simpson A.C."/>
            <person name="Singh N.K."/>
            <person name="Rekha P.D."/>
            <person name="Raman K."/>
            <person name="Hugenholtz P."/>
            <person name="Venkateswaran K."/>
        </authorList>
    </citation>
    <scope>NUCLEOTIDE SEQUENCE [LARGE SCALE GENOMIC DNA]</scope>
    <source>
        <strain evidence="12 13">5B73C</strain>
    </source>
</reference>
<name>A0ABU5C6K2_9BACI</name>
<dbReference type="InterPro" id="IPR027417">
    <property type="entry name" value="P-loop_NTPase"/>
</dbReference>
<dbReference type="SUPFAM" id="SSF52540">
    <property type="entry name" value="P-loop containing nucleoside triphosphate hydrolases"/>
    <property type="match status" value="1"/>
</dbReference>
<gene>
    <name evidence="10 12" type="primary">tmk</name>
    <name evidence="12" type="ORF">RWE15_10615</name>
</gene>
<keyword evidence="5 10" id="KW-0545">Nucleotide biosynthesis</keyword>
<keyword evidence="13" id="KW-1185">Reference proteome</keyword>
<protein>
    <recommendedName>
        <fullName evidence="3 10">Thymidylate kinase</fullName>
        <ecNumber evidence="2 10">2.7.4.9</ecNumber>
    </recommendedName>
    <alternativeName>
        <fullName evidence="10">dTMP kinase</fullName>
    </alternativeName>
</protein>
<evidence type="ECO:0000256" key="5">
    <source>
        <dbReference type="ARBA" id="ARBA00022727"/>
    </source>
</evidence>
<dbReference type="EC" id="2.7.4.9" evidence="2 10"/>
<comment type="caution">
    <text evidence="12">The sequence shown here is derived from an EMBL/GenBank/DDBJ whole genome shotgun (WGS) entry which is preliminary data.</text>
</comment>
<dbReference type="GO" id="GO:0004798">
    <property type="term" value="F:dTMP kinase activity"/>
    <property type="evidence" value="ECO:0007669"/>
    <property type="project" value="UniProtKB-EC"/>
</dbReference>
<dbReference type="PANTHER" id="PTHR10344:SF4">
    <property type="entry name" value="UMP-CMP KINASE 2, MITOCHONDRIAL"/>
    <property type="match status" value="1"/>
</dbReference>
<dbReference type="PANTHER" id="PTHR10344">
    <property type="entry name" value="THYMIDYLATE KINASE"/>
    <property type="match status" value="1"/>
</dbReference>
<accession>A0ABU5C6K2</accession>
<evidence type="ECO:0000256" key="9">
    <source>
        <dbReference type="ARBA" id="ARBA00048743"/>
    </source>
</evidence>
<keyword evidence="4 10" id="KW-0808">Transferase</keyword>
<evidence type="ECO:0000256" key="4">
    <source>
        <dbReference type="ARBA" id="ARBA00022679"/>
    </source>
</evidence>
<keyword evidence="6 10" id="KW-0547">Nucleotide-binding</keyword>
<dbReference type="InterPro" id="IPR018095">
    <property type="entry name" value="Thymidylate_kin_CS"/>
</dbReference>
<dbReference type="RefSeq" id="WP_390354085.1">
    <property type="nucleotide sequence ID" value="NZ_JBHUIZ010000005.1"/>
</dbReference>
<evidence type="ECO:0000256" key="2">
    <source>
        <dbReference type="ARBA" id="ARBA00012980"/>
    </source>
</evidence>
<dbReference type="PROSITE" id="PS01331">
    <property type="entry name" value="THYMIDYLATE_KINASE"/>
    <property type="match status" value="1"/>
</dbReference>
<dbReference type="Pfam" id="PF02223">
    <property type="entry name" value="Thymidylate_kin"/>
    <property type="match status" value="1"/>
</dbReference>
<evidence type="ECO:0000256" key="8">
    <source>
        <dbReference type="ARBA" id="ARBA00022840"/>
    </source>
</evidence>